<proteinExistence type="predicted"/>
<keyword evidence="3" id="KW-1185">Reference proteome</keyword>
<dbReference type="Proteomes" id="UP000027586">
    <property type="component" value="Unassembled WGS sequence"/>
</dbReference>
<accession>A0A068SFR6</accession>
<organism evidence="2 3">
    <name type="scientific">Lichtheimia corymbifera JMRC:FSU:9682</name>
    <dbReference type="NCBI Taxonomy" id="1263082"/>
    <lineage>
        <taxon>Eukaryota</taxon>
        <taxon>Fungi</taxon>
        <taxon>Fungi incertae sedis</taxon>
        <taxon>Mucoromycota</taxon>
        <taxon>Mucoromycotina</taxon>
        <taxon>Mucoromycetes</taxon>
        <taxon>Mucorales</taxon>
        <taxon>Lichtheimiaceae</taxon>
        <taxon>Lichtheimia</taxon>
    </lineage>
</organism>
<keyword evidence="1" id="KW-0732">Signal</keyword>
<protein>
    <submittedName>
        <fullName evidence="2">Uncharacterized protein</fullName>
    </submittedName>
</protein>
<name>A0A068SFR6_9FUNG</name>
<dbReference type="VEuPathDB" id="FungiDB:LCOR_11626.1"/>
<sequence length="139" mass="15207">MGRLWILFRSQKVHALLNVSTYICWKEIMNVYGAVAVEIIKARVPGTRGGYVCFGEGASSLNFNGNLGYGHTLAKSRWWTGVIICGHDKESIPALKQMIPDDSIAIANLRSPRCQIPGLRSTKASAIPCPATLFYAHAT</sequence>
<evidence type="ECO:0000256" key="1">
    <source>
        <dbReference type="SAM" id="SignalP"/>
    </source>
</evidence>
<reference evidence="2" key="1">
    <citation type="submission" date="2013-08" db="EMBL/GenBank/DDBJ databases">
        <title>Gene expansion shapes genome architecture in the human pathogen Lichtheimia corymbifera: an evolutionary genomics analysis in the ancient terrestrial Mucorales (Mucoromycotina).</title>
        <authorList>
            <person name="Schwartze V.U."/>
            <person name="Winter S."/>
            <person name="Shelest E."/>
            <person name="Marcet-Houben M."/>
            <person name="Horn F."/>
            <person name="Wehner S."/>
            <person name="Hoffmann K."/>
            <person name="Riege K."/>
            <person name="Sammeth M."/>
            <person name="Nowrousian M."/>
            <person name="Valiante V."/>
            <person name="Linde J."/>
            <person name="Jacobsen I.D."/>
            <person name="Marz M."/>
            <person name="Brakhage A.A."/>
            <person name="Gabaldon T."/>
            <person name="Bocker S."/>
            <person name="Voigt K."/>
        </authorList>
    </citation>
    <scope>NUCLEOTIDE SEQUENCE [LARGE SCALE GENOMIC DNA]</scope>
    <source>
        <strain evidence="2">FSU 9682</strain>
    </source>
</reference>
<evidence type="ECO:0000313" key="3">
    <source>
        <dbReference type="Proteomes" id="UP000027586"/>
    </source>
</evidence>
<gene>
    <name evidence="2" type="ORF">LCOR_11626.1</name>
</gene>
<comment type="caution">
    <text evidence="2">The sequence shown here is derived from an EMBL/GenBank/DDBJ whole genome shotgun (WGS) entry which is preliminary data.</text>
</comment>
<evidence type="ECO:0000313" key="2">
    <source>
        <dbReference type="EMBL" id="CDH60850.1"/>
    </source>
</evidence>
<dbReference type="EMBL" id="CBTN010000111">
    <property type="protein sequence ID" value="CDH60850.1"/>
    <property type="molecule type" value="Genomic_DNA"/>
</dbReference>
<feature type="chain" id="PRO_5012497705" evidence="1">
    <location>
        <begin position="16"/>
        <end position="139"/>
    </location>
</feature>
<dbReference type="AlphaFoldDB" id="A0A068SFR6"/>
<feature type="signal peptide" evidence="1">
    <location>
        <begin position="1"/>
        <end position="15"/>
    </location>
</feature>